<evidence type="ECO:0000313" key="1">
    <source>
        <dbReference type="EMBL" id="BDW93379.1"/>
    </source>
</evidence>
<dbReference type="Proteomes" id="UP001330184">
    <property type="component" value="Chromosome"/>
</dbReference>
<protein>
    <recommendedName>
        <fullName evidence="3">Type II secretion system protein GspC N-terminal domain-containing protein</fullName>
    </recommendedName>
</protein>
<dbReference type="RefSeq" id="WP_338193810.1">
    <property type="nucleotide sequence ID" value="NZ_AP027268.1"/>
</dbReference>
<gene>
    <name evidence="1" type="ORF">MACH07_22110</name>
</gene>
<reference evidence="1 2" key="1">
    <citation type="submission" date="2023-01" db="EMBL/GenBank/DDBJ databases">
        <title>Complete genome sequence of Muricauda aquimarina strain IFOP_LL357.</title>
        <authorList>
            <person name="Gajardo G."/>
            <person name="Ueki S."/>
            <person name="Maruyama F."/>
        </authorList>
    </citation>
    <scope>NUCLEOTIDE SEQUENCE [LARGE SCALE GENOMIC DNA]</scope>
    <source>
        <strain evidence="1 2">IFOP_LL357</strain>
    </source>
</reference>
<evidence type="ECO:0008006" key="3">
    <source>
        <dbReference type="Google" id="ProtNLM"/>
    </source>
</evidence>
<evidence type="ECO:0000313" key="2">
    <source>
        <dbReference type="Proteomes" id="UP001330184"/>
    </source>
</evidence>
<organism evidence="1 2">
    <name type="scientific">Flagellimonas marinaquae</name>
    <dbReference type="NCBI Taxonomy" id="254955"/>
    <lineage>
        <taxon>Bacteria</taxon>
        <taxon>Pseudomonadati</taxon>
        <taxon>Bacteroidota</taxon>
        <taxon>Flavobacteriia</taxon>
        <taxon>Flavobacteriales</taxon>
        <taxon>Flavobacteriaceae</taxon>
        <taxon>Flagellimonas</taxon>
    </lineage>
</organism>
<sequence length="151" mass="16976">MSKNLKTYLLLAIVLLIWGIIGFKVVSAISKEPEVPMVEARPTMLPRSIVKKDTFKLVADYRDPFLGTLPKSKKNPVKRTVQKKPVAKRNIIYSGLVSQTESGNTMFFVSIDGQQHIMSKSQEIDGVKLLKGNDKIITVRYDGRSETILLQ</sequence>
<name>A0AA48KMQ0_9FLAO</name>
<keyword evidence="2" id="KW-1185">Reference proteome</keyword>
<dbReference type="EMBL" id="AP027268">
    <property type="protein sequence ID" value="BDW93379.1"/>
    <property type="molecule type" value="Genomic_DNA"/>
</dbReference>
<proteinExistence type="predicted"/>
<accession>A0AA48KMQ0</accession>
<dbReference type="AlphaFoldDB" id="A0AA48KMQ0"/>